<dbReference type="EMBL" id="LGKP01000019">
    <property type="protein sequence ID" value="KPL87058.1"/>
    <property type="molecule type" value="Genomic_DNA"/>
</dbReference>
<dbReference type="OrthoDB" id="3854634at2"/>
<comment type="caution">
    <text evidence="1">The sequence shown here is derived from an EMBL/GenBank/DDBJ whole genome shotgun (WGS) entry which is preliminary data.</text>
</comment>
<protein>
    <submittedName>
        <fullName evidence="1">Uncharacterized protein</fullName>
    </submittedName>
</protein>
<gene>
    <name evidence="1" type="ORF">SE18_11250</name>
</gene>
<dbReference type="RefSeq" id="WP_054534552.1">
    <property type="nucleotide sequence ID" value="NZ_LGKP01000019.1"/>
</dbReference>
<proteinExistence type="predicted"/>
<dbReference type="AlphaFoldDB" id="A0A0N8GRP3"/>
<dbReference type="Proteomes" id="UP000050277">
    <property type="component" value="Unassembled WGS sequence"/>
</dbReference>
<organism evidence="1 2">
    <name type="scientific">Herpetosiphon geysericola</name>
    <dbReference type="NCBI Taxonomy" id="70996"/>
    <lineage>
        <taxon>Bacteria</taxon>
        <taxon>Bacillati</taxon>
        <taxon>Chloroflexota</taxon>
        <taxon>Chloroflexia</taxon>
        <taxon>Herpetosiphonales</taxon>
        <taxon>Herpetosiphonaceae</taxon>
        <taxon>Herpetosiphon</taxon>
    </lineage>
</organism>
<reference evidence="1 2" key="1">
    <citation type="submission" date="2015-07" db="EMBL/GenBank/DDBJ databases">
        <title>Whole genome sequence of Herpetosiphon geysericola DSM 7119.</title>
        <authorList>
            <person name="Hemp J."/>
            <person name="Ward L.M."/>
            <person name="Pace L.A."/>
            <person name="Fischer W.W."/>
        </authorList>
    </citation>
    <scope>NUCLEOTIDE SEQUENCE [LARGE SCALE GENOMIC DNA]</scope>
    <source>
        <strain evidence="1 2">DSM 7119</strain>
    </source>
</reference>
<keyword evidence="2" id="KW-1185">Reference proteome</keyword>
<accession>A0A0N8GRP3</accession>
<sequence length="87" mass="10032">MQQRTPDIDQIMVIIEHPHGTIEAPLTEWMRIGPSSRPLLRPRAAYDQRTGASLPLSVIPLQYRNTFLSRLLVRLKVLPTPWPINHD</sequence>
<evidence type="ECO:0000313" key="2">
    <source>
        <dbReference type="Proteomes" id="UP000050277"/>
    </source>
</evidence>
<evidence type="ECO:0000313" key="1">
    <source>
        <dbReference type="EMBL" id="KPL87058.1"/>
    </source>
</evidence>
<name>A0A0N8GRP3_9CHLR</name>